<dbReference type="EMBL" id="JAINVV010000017">
    <property type="protein sequence ID" value="MBY8826399.1"/>
    <property type="molecule type" value="Genomic_DNA"/>
</dbReference>
<evidence type="ECO:0000256" key="2">
    <source>
        <dbReference type="ARBA" id="ARBA00022723"/>
    </source>
</evidence>
<evidence type="ECO:0000256" key="4">
    <source>
        <dbReference type="ARBA" id="ARBA00022842"/>
    </source>
</evidence>
<evidence type="ECO:0000256" key="5">
    <source>
        <dbReference type="ARBA" id="ARBA00038887"/>
    </source>
</evidence>
<keyword evidence="3" id="KW-0862">Zinc</keyword>
<comment type="catalytic activity">
    <reaction evidence="6">
        <text>D-fructose + ATP = D-fructose 6-phosphate + ADP + H(+)</text>
        <dbReference type="Rhea" id="RHEA:16125"/>
        <dbReference type="ChEBI" id="CHEBI:15378"/>
        <dbReference type="ChEBI" id="CHEBI:30616"/>
        <dbReference type="ChEBI" id="CHEBI:37721"/>
        <dbReference type="ChEBI" id="CHEBI:61527"/>
        <dbReference type="ChEBI" id="CHEBI:456216"/>
        <dbReference type="EC" id="2.7.1.4"/>
    </reaction>
</comment>
<evidence type="ECO:0000256" key="1">
    <source>
        <dbReference type="ARBA" id="ARBA00001946"/>
    </source>
</evidence>
<accession>A0ABS7PZN3</accession>
<dbReference type="PANTHER" id="PTHR42742:SF3">
    <property type="entry name" value="FRUCTOKINASE"/>
    <property type="match status" value="1"/>
</dbReference>
<keyword evidence="4" id="KW-0460">Magnesium</keyword>
<reference evidence="7 8" key="1">
    <citation type="submission" date="2021-08" db="EMBL/GenBank/DDBJ databases">
        <authorList>
            <person name="Tuo L."/>
        </authorList>
    </citation>
    <scope>NUCLEOTIDE SEQUENCE [LARGE SCALE GENOMIC DNA]</scope>
    <source>
        <strain evidence="7 8">JCM 31229</strain>
    </source>
</reference>
<dbReference type="PANTHER" id="PTHR42742">
    <property type="entry name" value="TRANSCRIPTIONAL REPRESSOR MPRA"/>
    <property type="match status" value="1"/>
</dbReference>
<comment type="cofactor">
    <cofactor evidence="1">
        <name>Mg(2+)</name>
        <dbReference type="ChEBI" id="CHEBI:18420"/>
    </cofactor>
</comment>
<dbReference type="PROSITE" id="PS01125">
    <property type="entry name" value="ROK"/>
    <property type="match status" value="1"/>
</dbReference>
<dbReference type="Gene3D" id="3.30.420.40">
    <property type="match status" value="2"/>
</dbReference>
<dbReference type="InterPro" id="IPR043129">
    <property type="entry name" value="ATPase_NBD"/>
</dbReference>
<dbReference type="Proteomes" id="UP000706039">
    <property type="component" value="Unassembled WGS sequence"/>
</dbReference>
<dbReference type="InterPro" id="IPR049874">
    <property type="entry name" value="ROK_cs"/>
</dbReference>
<dbReference type="EC" id="2.7.1.4" evidence="5"/>
<comment type="caution">
    <text evidence="7">The sequence shown here is derived from an EMBL/GenBank/DDBJ whole genome shotgun (WGS) entry which is preliminary data.</text>
</comment>
<evidence type="ECO:0000256" key="3">
    <source>
        <dbReference type="ARBA" id="ARBA00022833"/>
    </source>
</evidence>
<proteinExistence type="predicted"/>
<evidence type="ECO:0000313" key="8">
    <source>
        <dbReference type="Proteomes" id="UP000706039"/>
    </source>
</evidence>
<dbReference type="Pfam" id="PF00480">
    <property type="entry name" value="ROK"/>
    <property type="match status" value="1"/>
</dbReference>
<dbReference type="SUPFAM" id="SSF53067">
    <property type="entry name" value="Actin-like ATPase domain"/>
    <property type="match status" value="1"/>
</dbReference>
<sequence length="296" mass="30380">MSASPLVAGLELGGTKCVAILATGPDDIRARQTVPTTDPATTLAALEAALDDWHFDAIGVASFGPLDLDPASPAFGSISRTTKAGWTGTDLVQRLGARYHRPLAIQTDVIGAALAEARWGAARGLSSHCYITIGTGVGVGLISGGQPIQGAAHGEAGHMRVTRAKDDGFAGWCPFHGDCIEGLISGPALALRFGRAAHDLPDDGPEWDMFVHDLAGLLHNLVVVAAPERLAIGGGVMAARERLFPRLRAKLAASIGGYGSLSSYAQELERRLGPPGLGTLAGPMGAIAMGLDALAA</sequence>
<organism evidence="7 8">
    <name type="scientific">Sphingomonas colocasiae</name>
    <dbReference type="NCBI Taxonomy" id="1848973"/>
    <lineage>
        <taxon>Bacteria</taxon>
        <taxon>Pseudomonadati</taxon>
        <taxon>Pseudomonadota</taxon>
        <taxon>Alphaproteobacteria</taxon>
        <taxon>Sphingomonadales</taxon>
        <taxon>Sphingomonadaceae</taxon>
        <taxon>Sphingomonas</taxon>
    </lineage>
</organism>
<dbReference type="CDD" id="cd24067">
    <property type="entry name" value="ASKHA_NBD_ROK_BsFRK-like"/>
    <property type="match status" value="1"/>
</dbReference>
<keyword evidence="8" id="KW-1185">Reference proteome</keyword>
<protein>
    <recommendedName>
        <fullName evidence="5">fructokinase</fullName>
        <ecNumber evidence="5">2.7.1.4</ecNumber>
    </recommendedName>
</protein>
<gene>
    <name evidence="7" type="ORF">K7G82_29110</name>
</gene>
<dbReference type="InterPro" id="IPR051804">
    <property type="entry name" value="Carb_Metab_Reg_Kinase/Isom"/>
</dbReference>
<evidence type="ECO:0000256" key="6">
    <source>
        <dbReference type="ARBA" id="ARBA00048451"/>
    </source>
</evidence>
<dbReference type="RefSeq" id="WP_222994010.1">
    <property type="nucleotide sequence ID" value="NZ_JAINVV010000017.1"/>
</dbReference>
<dbReference type="InterPro" id="IPR000600">
    <property type="entry name" value="ROK"/>
</dbReference>
<keyword evidence="2" id="KW-0479">Metal-binding</keyword>
<evidence type="ECO:0000313" key="7">
    <source>
        <dbReference type="EMBL" id="MBY8826399.1"/>
    </source>
</evidence>
<name>A0ABS7PZN3_9SPHN</name>